<protein>
    <submittedName>
        <fullName evidence="2">Uncharacterized protein</fullName>
    </submittedName>
</protein>
<gene>
    <name evidence="2" type="ORF">D9613_003449</name>
</gene>
<dbReference type="EMBL" id="JAACJL010000044">
    <property type="protein sequence ID" value="KAF4614583.1"/>
    <property type="molecule type" value="Genomic_DNA"/>
</dbReference>
<proteinExistence type="predicted"/>
<dbReference type="Proteomes" id="UP000521872">
    <property type="component" value="Unassembled WGS sequence"/>
</dbReference>
<sequence length="112" mass="12190">MDIDTKTPSHLPSAPESSHPSNGDEPILNLRNQNLAFSNLTDKNNAPNQSLESADTLPEQGNESEFNLAAVELEDILADSAISRKPRPLDSIKSIDDEDEEEGGSFELSAWV</sequence>
<feature type="compositionally biased region" description="Polar residues" evidence="1">
    <location>
        <begin position="8"/>
        <end position="21"/>
    </location>
</feature>
<feature type="region of interest" description="Disordered" evidence="1">
    <location>
        <begin position="40"/>
        <end position="63"/>
    </location>
</feature>
<evidence type="ECO:0000313" key="2">
    <source>
        <dbReference type="EMBL" id="KAF4614583.1"/>
    </source>
</evidence>
<keyword evidence="3" id="KW-1185">Reference proteome</keyword>
<feature type="region of interest" description="Disordered" evidence="1">
    <location>
        <begin position="1"/>
        <end position="28"/>
    </location>
</feature>
<organism evidence="2 3">
    <name type="scientific">Agrocybe pediades</name>
    <dbReference type="NCBI Taxonomy" id="84607"/>
    <lineage>
        <taxon>Eukaryota</taxon>
        <taxon>Fungi</taxon>
        <taxon>Dikarya</taxon>
        <taxon>Basidiomycota</taxon>
        <taxon>Agaricomycotina</taxon>
        <taxon>Agaricomycetes</taxon>
        <taxon>Agaricomycetidae</taxon>
        <taxon>Agaricales</taxon>
        <taxon>Agaricineae</taxon>
        <taxon>Strophariaceae</taxon>
        <taxon>Agrocybe</taxon>
    </lineage>
</organism>
<name>A0A8H4QPI3_9AGAR</name>
<reference evidence="2 3" key="1">
    <citation type="submission" date="2019-12" db="EMBL/GenBank/DDBJ databases">
        <authorList>
            <person name="Floudas D."/>
            <person name="Bentzer J."/>
            <person name="Ahren D."/>
            <person name="Johansson T."/>
            <person name="Persson P."/>
            <person name="Tunlid A."/>
        </authorList>
    </citation>
    <scope>NUCLEOTIDE SEQUENCE [LARGE SCALE GENOMIC DNA]</scope>
    <source>
        <strain evidence="2 3">CBS 102.39</strain>
    </source>
</reference>
<comment type="caution">
    <text evidence="2">The sequence shown here is derived from an EMBL/GenBank/DDBJ whole genome shotgun (WGS) entry which is preliminary data.</text>
</comment>
<feature type="region of interest" description="Disordered" evidence="1">
    <location>
        <begin position="83"/>
        <end position="112"/>
    </location>
</feature>
<dbReference type="AlphaFoldDB" id="A0A8H4QPI3"/>
<accession>A0A8H4QPI3</accession>
<evidence type="ECO:0000256" key="1">
    <source>
        <dbReference type="SAM" id="MobiDB-lite"/>
    </source>
</evidence>
<evidence type="ECO:0000313" key="3">
    <source>
        <dbReference type="Proteomes" id="UP000521872"/>
    </source>
</evidence>